<dbReference type="AlphaFoldDB" id="F0SGZ5"/>
<gene>
    <name evidence="2" type="ordered locus">Plabr_1870</name>
</gene>
<keyword evidence="1" id="KW-0812">Transmembrane</keyword>
<dbReference type="Proteomes" id="UP000006860">
    <property type="component" value="Chromosome"/>
</dbReference>
<keyword evidence="3" id="KW-1185">Reference proteome</keyword>
<organism evidence="2 3">
    <name type="scientific">Rubinisphaera brasiliensis (strain ATCC 49424 / DSM 5305 / JCM 21570 / IAM 15109 / NBRC 103401 / IFAM 1448)</name>
    <name type="common">Planctomyces brasiliensis</name>
    <dbReference type="NCBI Taxonomy" id="756272"/>
    <lineage>
        <taxon>Bacteria</taxon>
        <taxon>Pseudomonadati</taxon>
        <taxon>Planctomycetota</taxon>
        <taxon>Planctomycetia</taxon>
        <taxon>Planctomycetales</taxon>
        <taxon>Planctomycetaceae</taxon>
        <taxon>Rubinisphaera</taxon>
    </lineage>
</organism>
<dbReference type="HOGENOM" id="CLU_069617_1_0_0"/>
<evidence type="ECO:0000313" key="2">
    <source>
        <dbReference type="EMBL" id="ADY59480.1"/>
    </source>
</evidence>
<feature type="transmembrane region" description="Helical" evidence="1">
    <location>
        <begin position="81"/>
        <end position="101"/>
    </location>
</feature>
<accession>F0SGZ5</accession>
<dbReference type="eggNOG" id="ENOG502ZBYF">
    <property type="taxonomic scope" value="Bacteria"/>
</dbReference>
<evidence type="ECO:0000313" key="3">
    <source>
        <dbReference type="Proteomes" id="UP000006860"/>
    </source>
</evidence>
<dbReference type="EMBL" id="CP002546">
    <property type="protein sequence ID" value="ADY59480.1"/>
    <property type="molecule type" value="Genomic_DNA"/>
</dbReference>
<keyword evidence="1" id="KW-0472">Membrane</keyword>
<sequence>MNVAMLSITPSRAVWFAYGIGMSLMISGLLHGVVWQVNGGEWEGAVSWRKPILFGLSTGVTVLSIAWVSTKVCPRRGDGPLLFAFALTLAVEVVLITLQQWRNQPSHFNRSTSTDAAILTLIEVLITFATVYIVSLTVRVYGPLNATPAMQRAIRDGMALLVLGCLLGVLITLVGYQSLENGTDPATFGEGGVLKFPHGIPLHAIQFLPLVVTLAESRRWSQSTIRKLVRSGTLLTLSFTLFGILQTFTGRPRFEFWPTSYAMLSLLVAISLTPLLWTKSPK</sequence>
<feature type="transmembrane region" description="Helical" evidence="1">
    <location>
        <begin position="116"/>
        <end position="138"/>
    </location>
</feature>
<feature type="transmembrane region" description="Helical" evidence="1">
    <location>
        <begin position="199"/>
        <end position="216"/>
    </location>
</feature>
<reference evidence="3" key="1">
    <citation type="submission" date="2011-02" db="EMBL/GenBank/DDBJ databases">
        <title>The complete genome of Planctomyces brasiliensis DSM 5305.</title>
        <authorList>
            <person name="Lucas S."/>
            <person name="Copeland A."/>
            <person name="Lapidus A."/>
            <person name="Bruce D."/>
            <person name="Goodwin L."/>
            <person name="Pitluck S."/>
            <person name="Kyrpides N."/>
            <person name="Mavromatis K."/>
            <person name="Pagani I."/>
            <person name="Ivanova N."/>
            <person name="Ovchinnikova G."/>
            <person name="Lu M."/>
            <person name="Detter J.C."/>
            <person name="Han C."/>
            <person name="Land M."/>
            <person name="Hauser L."/>
            <person name="Markowitz V."/>
            <person name="Cheng J.-F."/>
            <person name="Hugenholtz P."/>
            <person name="Woyke T."/>
            <person name="Wu D."/>
            <person name="Tindall B."/>
            <person name="Pomrenke H.G."/>
            <person name="Brambilla E."/>
            <person name="Klenk H.-P."/>
            <person name="Eisen J.A."/>
        </authorList>
    </citation>
    <scope>NUCLEOTIDE SEQUENCE [LARGE SCALE GENOMIC DNA]</scope>
    <source>
        <strain evidence="3">ATCC 49424 / DSM 5305 / JCM 21570 / NBRC 103401 / IFAM 1448</strain>
    </source>
</reference>
<dbReference type="KEGG" id="pbs:Plabr_1870"/>
<protein>
    <submittedName>
        <fullName evidence="2">Uncharacterized protein</fullName>
    </submittedName>
</protein>
<feature type="transmembrane region" description="Helical" evidence="1">
    <location>
        <begin position="12"/>
        <end position="32"/>
    </location>
</feature>
<feature type="transmembrane region" description="Helical" evidence="1">
    <location>
        <begin position="228"/>
        <end position="248"/>
    </location>
</feature>
<name>F0SGZ5_RUBBR</name>
<evidence type="ECO:0000256" key="1">
    <source>
        <dbReference type="SAM" id="Phobius"/>
    </source>
</evidence>
<keyword evidence="1" id="KW-1133">Transmembrane helix</keyword>
<feature type="transmembrane region" description="Helical" evidence="1">
    <location>
        <begin position="159"/>
        <end position="179"/>
    </location>
</feature>
<feature type="transmembrane region" description="Helical" evidence="1">
    <location>
        <begin position="52"/>
        <end position="69"/>
    </location>
</feature>
<feature type="transmembrane region" description="Helical" evidence="1">
    <location>
        <begin position="260"/>
        <end position="277"/>
    </location>
</feature>
<proteinExistence type="predicted"/>
<dbReference type="STRING" id="756272.Plabr_1870"/>